<dbReference type="AlphaFoldDB" id="A0A328E9Q1"/>
<dbReference type="InterPro" id="IPR044303">
    <property type="entry name" value="ZAT1/4/9"/>
</dbReference>
<reference evidence="4 5" key="1">
    <citation type="submission" date="2018-06" db="EMBL/GenBank/DDBJ databases">
        <title>The Genome of Cuscuta australis (Dodder) Provides Insight into the Evolution of Plant Parasitism.</title>
        <authorList>
            <person name="Liu H."/>
        </authorList>
    </citation>
    <scope>NUCLEOTIDE SEQUENCE [LARGE SCALE GENOMIC DNA]</scope>
    <source>
        <strain evidence="5">cv. Yunnan</strain>
        <tissue evidence="4">Vines</tissue>
    </source>
</reference>
<evidence type="ECO:0000256" key="2">
    <source>
        <dbReference type="SAM" id="MobiDB-lite"/>
    </source>
</evidence>
<proteinExistence type="predicted"/>
<dbReference type="PROSITE" id="PS00028">
    <property type="entry name" value="ZINC_FINGER_C2H2_1"/>
    <property type="match status" value="3"/>
</dbReference>
<feature type="domain" description="C2H2-type" evidence="3">
    <location>
        <begin position="168"/>
        <end position="191"/>
    </location>
</feature>
<accession>A0A328E9Q1</accession>
<feature type="domain" description="C2H2-type" evidence="3">
    <location>
        <begin position="11"/>
        <end position="38"/>
    </location>
</feature>
<keyword evidence="1" id="KW-0479">Metal-binding</keyword>
<dbReference type="PANTHER" id="PTHR46326:SF2">
    <property type="entry name" value="ZINC FINGER PROTEIN ZAT1-RELATED"/>
    <property type="match status" value="1"/>
</dbReference>
<feature type="domain" description="C2H2-type" evidence="3">
    <location>
        <begin position="126"/>
        <end position="153"/>
    </location>
</feature>
<organism evidence="4 5">
    <name type="scientific">Cuscuta australis</name>
    <dbReference type="NCBI Taxonomy" id="267555"/>
    <lineage>
        <taxon>Eukaryota</taxon>
        <taxon>Viridiplantae</taxon>
        <taxon>Streptophyta</taxon>
        <taxon>Embryophyta</taxon>
        <taxon>Tracheophyta</taxon>
        <taxon>Spermatophyta</taxon>
        <taxon>Magnoliopsida</taxon>
        <taxon>eudicotyledons</taxon>
        <taxon>Gunneridae</taxon>
        <taxon>Pentapetalae</taxon>
        <taxon>asterids</taxon>
        <taxon>lamiids</taxon>
        <taxon>Solanales</taxon>
        <taxon>Convolvulaceae</taxon>
        <taxon>Cuscuteae</taxon>
        <taxon>Cuscuta</taxon>
        <taxon>Cuscuta subgen. Grammica</taxon>
        <taxon>Cuscuta sect. Cleistogrammica</taxon>
    </lineage>
</organism>
<dbReference type="PANTHER" id="PTHR46326">
    <property type="entry name" value="ZINC FINGER PROTEIN ZAT1-RELATED"/>
    <property type="match status" value="1"/>
</dbReference>
<dbReference type="Gene3D" id="3.30.160.60">
    <property type="entry name" value="Classic Zinc Finger"/>
    <property type="match status" value="1"/>
</dbReference>
<keyword evidence="5" id="KW-1185">Reference proteome</keyword>
<evidence type="ECO:0000313" key="5">
    <source>
        <dbReference type="Proteomes" id="UP000249390"/>
    </source>
</evidence>
<keyword evidence="1" id="KW-0862">Zinc</keyword>
<dbReference type="SUPFAM" id="SSF57667">
    <property type="entry name" value="beta-beta-alpha zinc fingers"/>
    <property type="match status" value="2"/>
</dbReference>
<dbReference type="InterPro" id="IPR013087">
    <property type="entry name" value="Znf_C2H2_type"/>
</dbReference>
<evidence type="ECO:0000313" key="4">
    <source>
        <dbReference type="EMBL" id="RAL54694.1"/>
    </source>
</evidence>
<dbReference type="InterPro" id="IPR036236">
    <property type="entry name" value="Znf_C2H2_sf"/>
</dbReference>
<evidence type="ECO:0000259" key="3">
    <source>
        <dbReference type="PROSITE" id="PS50157"/>
    </source>
</evidence>
<dbReference type="Pfam" id="PF13912">
    <property type="entry name" value="zf-C2H2_6"/>
    <property type="match status" value="3"/>
</dbReference>
<dbReference type="GO" id="GO:0006355">
    <property type="term" value="P:regulation of DNA-templated transcription"/>
    <property type="evidence" value="ECO:0007669"/>
    <property type="project" value="InterPro"/>
</dbReference>
<feature type="region of interest" description="Disordered" evidence="2">
    <location>
        <begin position="31"/>
        <end position="54"/>
    </location>
</feature>
<comment type="caution">
    <text evidence="4">The sequence shown here is derived from an EMBL/GenBank/DDBJ whole genome shotgun (WGS) entry which is preliminary data.</text>
</comment>
<dbReference type="Proteomes" id="UP000249390">
    <property type="component" value="Unassembled WGS sequence"/>
</dbReference>
<sequence>MRMEMMMMIPKFCKLCGKQFASGKALGGHMRSHLAPLPVPPKTPPQNQDSGDLCRSADRGIIRSKRARGLFVEEDDDGDETESGSLCDDENGAWCLLLLSNGVWGGSDDRPAEKQGRKRPKIKEDFRCEICDRVFKCSQALGSHRTVHRNKTKAAAAAVDDGGAHRVHECPFCGKIFGSGQALGGHKRSHAFGSSSGSCSSELEESLVESIQDSDQMVLMDLNFPAPAAGY</sequence>
<evidence type="ECO:0000256" key="1">
    <source>
        <dbReference type="PROSITE-ProRule" id="PRU00042"/>
    </source>
</evidence>
<dbReference type="SMART" id="SM00355">
    <property type="entry name" value="ZnF_C2H2"/>
    <property type="match status" value="3"/>
</dbReference>
<dbReference type="PROSITE" id="PS50157">
    <property type="entry name" value="ZINC_FINGER_C2H2_2"/>
    <property type="match status" value="3"/>
</dbReference>
<dbReference type="EMBL" id="NQVE01000009">
    <property type="protein sequence ID" value="RAL54694.1"/>
    <property type="molecule type" value="Genomic_DNA"/>
</dbReference>
<dbReference type="GO" id="GO:0008270">
    <property type="term" value="F:zinc ion binding"/>
    <property type="evidence" value="ECO:0007669"/>
    <property type="project" value="UniProtKB-KW"/>
</dbReference>
<gene>
    <name evidence="4" type="ORF">DM860_001822</name>
</gene>
<keyword evidence="1" id="KW-0863">Zinc-finger</keyword>
<name>A0A328E9Q1_9ASTE</name>
<protein>
    <recommendedName>
        <fullName evidence="3">C2H2-type domain-containing protein</fullName>
    </recommendedName>
</protein>